<dbReference type="GO" id="GO:0016491">
    <property type="term" value="F:oxidoreductase activity"/>
    <property type="evidence" value="ECO:0007669"/>
    <property type="project" value="UniProtKB-KW"/>
</dbReference>
<dbReference type="NCBIfam" id="NF009466">
    <property type="entry name" value="PRK12826.1-2"/>
    <property type="match status" value="1"/>
</dbReference>
<dbReference type="EMBL" id="JAHWXT010000001">
    <property type="protein sequence ID" value="MCF0263568.1"/>
    <property type="molecule type" value="Genomic_DNA"/>
</dbReference>
<dbReference type="CDD" id="cd05333">
    <property type="entry name" value="BKR_SDR_c"/>
    <property type="match status" value="1"/>
</dbReference>
<proteinExistence type="inferred from homology"/>
<dbReference type="Pfam" id="PF13561">
    <property type="entry name" value="adh_short_C2"/>
    <property type="match status" value="1"/>
</dbReference>
<feature type="domain" description="Ketoreductase" evidence="3">
    <location>
        <begin position="3"/>
        <end position="189"/>
    </location>
</feature>
<dbReference type="InterPro" id="IPR050259">
    <property type="entry name" value="SDR"/>
</dbReference>
<sequence>MSRRILVTGSSRGIGKAIALALAKSGFDVVVHARSRRADAEQVVAEIQALGQNSYALLFDVTQRENTRQILEQDIELYGAFYGVVLNAGLTHDGAFPALTDNDWDEVISTSLDGFYNVLKPLVMPMIRLKQGGRIVTLSSVSGIIGNRGQVNYSAAKAGLIGATKALALELAKRKITVNCVAPGLIETEMVTEEVKEHALKMIPLQRMGQVDEVAHTVNFLCSDHASYITRQVISVNGGLI</sequence>
<dbReference type="SMART" id="SM00822">
    <property type="entry name" value="PKS_KR"/>
    <property type="match status" value="1"/>
</dbReference>
<dbReference type="NCBIfam" id="TIGR01831">
    <property type="entry name" value="fabG_rel"/>
    <property type="match status" value="1"/>
</dbReference>
<evidence type="ECO:0000313" key="4">
    <source>
        <dbReference type="EMBL" id="MCF0263568.1"/>
    </source>
</evidence>
<evidence type="ECO:0000256" key="1">
    <source>
        <dbReference type="ARBA" id="ARBA00006484"/>
    </source>
</evidence>
<dbReference type="InterPro" id="IPR011285">
    <property type="entry name" value="FabG-rel"/>
</dbReference>
<accession>A0A8X8GEV1</accession>
<organism evidence="4 5">
    <name type="scientific">Acinetobacter guillouiae</name>
    <name type="common">Acinetobacter genomosp. 11</name>
    <dbReference type="NCBI Taxonomy" id="106649"/>
    <lineage>
        <taxon>Bacteria</taxon>
        <taxon>Pseudomonadati</taxon>
        <taxon>Pseudomonadota</taxon>
        <taxon>Gammaproteobacteria</taxon>
        <taxon>Moraxellales</taxon>
        <taxon>Moraxellaceae</taxon>
        <taxon>Acinetobacter</taxon>
    </lineage>
</organism>
<dbReference type="PRINTS" id="PR00081">
    <property type="entry name" value="GDHRDH"/>
</dbReference>
<dbReference type="InterPro" id="IPR002347">
    <property type="entry name" value="SDR_fam"/>
</dbReference>
<protein>
    <submittedName>
        <fullName evidence="4">3-ketoacyl-ACP reductase FabG2</fullName>
    </submittedName>
</protein>
<keyword evidence="2" id="KW-0560">Oxidoreductase</keyword>
<dbReference type="Gene3D" id="3.40.50.720">
    <property type="entry name" value="NAD(P)-binding Rossmann-like Domain"/>
    <property type="match status" value="1"/>
</dbReference>
<dbReference type="PANTHER" id="PTHR42879">
    <property type="entry name" value="3-OXOACYL-(ACYL-CARRIER-PROTEIN) REDUCTASE"/>
    <property type="match status" value="1"/>
</dbReference>
<evidence type="ECO:0000313" key="5">
    <source>
        <dbReference type="Proteomes" id="UP000887320"/>
    </source>
</evidence>
<dbReference type="PANTHER" id="PTHR42879:SF2">
    <property type="entry name" value="3-OXOACYL-[ACYL-CARRIER-PROTEIN] REDUCTASE FABG"/>
    <property type="match status" value="1"/>
</dbReference>
<name>A0A8X8GEV1_ACIGI</name>
<dbReference type="PRINTS" id="PR00080">
    <property type="entry name" value="SDRFAMILY"/>
</dbReference>
<comment type="similarity">
    <text evidence="1">Belongs to the short-chain dehydrogenases/reductases (SDR) family.</text>
</comment>
<gene>
    <name evidence="4" type="ORF">KW868_03690</name>
</gene>
<evidence type="ECO:0000259" key="3">
    <source>
        <dbReference type="SMART" id="SM00822"/>
    </source>
</evidence>
<dbReference type="Proteomes" id="UP000887320">
    <property type="component" value="Unassembled WGS sequence"/>
</dbReference>
<reference evidence="4" key="1">
    <citation type="submission" date="2021-07" db="EMBL/GenBank/DDBJ databases">
        <authorList>
            <person name="Fernandez M."/>
            <person name="Pereira P."/>
            <person name="Torres Tejerizo G.A."/>
            <person name="Gonzalez P."/>
            <person name="Agostini E."/>
        </authorList>
    </citation>
    <scope>NUCLEOTIDE SEQUENCE</scope>
    <source>
        <strain evidence="4">SFC 500-1A</strain>
    </source>
</reference>
<dbReference type="NCBIfam" id="NF004200">
    <property type="entry name" value="PRK05653.1-5"/>
    <property type="match status" value="1"/>
</dbReference>
<evidence type="ECO:0000256" key="2">
    <source>
        <dbReference type="ARBA" id="ARBA00023002"/>
    </source>
</evidence>
<dbReference type="InterPro" id="IPR036291">
    <property type="entry name" value="NAD(P)-bd_dom_sf"/>
</dbReference>
<dbReference type="FunFam" id="3.40.50.720:FF:000173">
    <property type="entry name" value="3-oxoacyl-[acyl-carrier protein] reductase"/>
    <property type="match status" value="1"/>
</dbReference>
<dbReference type="SUPFAM" id="SSF51735">
    <property type="entry name" value="NAD(P)-binding Rossmann-fold domains"/>
    <property type="match status" value="1"/>
</dbReference>
<dbReference type="InterPro" id="IPR057326">
    <property type="entry name" value="KR_dom"/>
</dbReference>
<dbReference type="RefSeq" id="WP_234622725.1">
    <property type="nucleotide sequence ID" value="NZ_JAHWXT010000001.1"/>
</dbReference>
<comment type="caution">
    <text evidence="4">The sequence shown here is derived from an EMBL/GenBank/DDBJ whole genome shotgun (WGS) entry which is preliminary data.</text>
</comment>
<dbReference type="AlphaFoldDB" id="A0A8X8GEV1"/>